<comment type="caution">
    <text evidence="1">The sequence shown here is derived from an EMBL/GenBank/DDBJ whole genome shotgun (WGS) entry which is preliminary data.</text>
</comment>
<organism evidence="1 2">
    <name type="scientific">Pseudoflavonifractor capillosus ATCC 29799</name>
    <dbReference type="NCBI Taxonomy" id="411467"/>
    <lineage>
        <taxon>Bacteria</taxon>
        <taxon>Bacillati</taxon>
        <taxon>Bacillota</taxon>
        <taxon>Clostridia</taxon>
        <taxon>Eubacteriales</taxon>
        <taxon>Oscillospiraceae</taxon>
        <taxon>Pseudoflavonifractor</taxon>
    </lineage>
</organism>
<reference evidence="1 2" key="1">
    <citation type="submission" date="2007-04" db="EMBL/GenBank/DDBJ databases">
        <authorList>
            <person name="Fulton L."/>
            <person name="Clifton S."/>
            <person name="Fulton B."/>
            <person name="Xu J."/>
            <person name="Minx P."/>
            <person name="Pepin K.H."/>
            <person name="Johnson M."/>
            <person name="Thiruvilangam P."/>
            <person name="Bhonagiri V."/>
            <person name="Nash W.E."/>
            <person name="Mardis E.R."/>
            <person name="Wilson R.K."/>
        </authorList>
    </citation>
    <scope>NUCLEOTIDE SEQUENCE [LARGE SCALE GENOMIC DNA]</scope>
    <source>
        <strain evidence="1 2">ATCC 29799</strain>
    </source>
</reference>
<name>A6NXJ8_9FIRM</name>
<dbReference type="AlphaFoldDB" id="A6NXJ8"/>
<evidence type="ECO:0000313" key="2">
    <source>
        <dbReference type="Proteomes" id="UP000003639"/>
    </source>
</evidence>
<gene>
    <name evidence="1" type="ORF">BACCAP_02944</name>
</gene>
<accession>A6NXJ8</accession>
<reference evidence="1 2" key="2">
    <citation type="submission" date="2007-06" db="EMBL/GenBank/DDBJ databases">
        <title>Draft genome sequence of Pseudoflavonifractor capillosus ATCC 29799.</title>
        <authorList>
            <person name="Sudarsanam P."/>
            <person name="Ley R."/>
            <person name="Guruge J."/>
            <person name="Turnbaugh P.J."/>
            <person name="Mahowald M."/>
            <person name="Liep D."/>
            <person name="Gordon J."/>
        </authorList>
    </citation>
    <scope>NUCLEOTIDE SEQUENCE [LARGE SCALE GENOMIC DNA]</scope>
    <source>
        <strain evidence="1 2">ATCC 29799</strain>
    </source>
</reference>
<dbReference type="STRING" id="411467.BACCAP_02944"/>
<dbReference type="OrthoDB" id="1836227at2"/>
<dbReference type="Proteomes" id="UP000003639">
    <property type="component" value="Unassembled WGS sequence"/>
</dbReference>
<sequence>MKLKDVKIGIHTFELYAGNLKYHQIQKSIDYLVDQKSIQQLYSDPYSIDRHLKSKYLMDEGVRMRLYQSHNKSNGISFAVTPSTLLAGAYQPLELYCPTKANVAVLQEALGECIEVVHLCNHEIPVITPEELSLSRMDLTADLYFSKSADISSLIRLFRKSMLPRHYKRGELEGKQDYFFQLATKKISFKVYDKIYELEQNDRCPKEHRKQKVLRLEVSMKREAFLDRLNLNRKDDLYTMLKAGYDHVSDEIDYFLDKLFPSHGTHLPYPEAKKAIQKSKLDPGTRKQMLFLLEKTSRGAGLDTAAQKWAKTYSIVDSRKFHSLMKQFDKLHVNPITLTSKDTTEIPSLRTLIHLE</sequence>
<keyword evidence="2" id="KW-1185">Reference proteome</keyword>
<evidence type="ECO:0000313" key="1">
    <source>
        <dbReference type="EMBL" id="EDM99018.1"/>
    </source>
</evidence>
<dbReference type="EMBL" id="AAXG02000028">
    <property type="protein sequence ID" value="EDM99018.1"/>
    <property type="molecule type" value="Genomic_DNA"/>
</dbReference>
<protein>
    <submittedName>
        <fullName evidence="1">Uncharacterized protein</fullName>
    </submittedName>
</protein>
<dbReference type="RefSeq" id="WP_006573471.1">
    <property type="nucleotide sequence ID" value="NZ_AAXG02000028.1"/>
</dbReference>
<proteinExistence type="predicted"/>